<dbReference type="EMBL" id="CDMZ01003163">
    <property type="protein sequence ID" value="CEM45349.1"/>
    <property type="molecule type" value="Genomic_DNA"/>
</dbReference>
<feature type="region of interest" description="Disordered" evidence="2">
    <location>
        <begin position="1"/>
        <end position="37"/>
    </location>
</feature>
<protein>
    <recommendedName>
        <fullName evidence="3">Opioid growth factor receptor (OGFr) conserved domain-containing protein</fullName>
    </recommendedName>
</protein>
<organism evidence="4">
    <name type="scientific">Chromera velia CCMP2878</name>
    <dbReference type="NCBI Taxonomy" id="1169474"/>
    <lineage>
        <taxon>Eukaryota</taxon>
        <taxon>Sar</taxon>
        <taxon>Alveolata</taxon>
        <taxon>Colpodellida</taxon>
        <taxon>Chromeraceae</taxon>
        <taxon>Chromera</taxon>
    </lineage>
</organism>
<reference evidence="4" key="1">
    <citation type="submission" date="2014-11" db="EMBL/GenBank/DDBJ databases">
        <authorList>
            <person name="Otto D Thomas"/>
            <person name="Naeem Raeece"/>
        </authorList>
    </citation>
    <scope>NUCLEOTIDE SEQUENCE</scope>
</reference>
<dbReference type="AlphaFoldDB" id="A0A0G4HMB8"/>
<feature type="compositionally biased region" description="Basic and acidic residues" evidence="2">
    <location>
        <begin position="348"/>
        <end position="369"/>
    </location>
</feature>
<gene>
    <name evidence="4" type="ORF">Cvel_7479</name>
</gene>
<dbReference type="PANTHER" id="PTHR14015:SF2">
    <property type="entry name" value="OPIOID GROWTH FACTOR RECEPTOR (OGFR) CONSERVED DOMAIN-CONTAINING PROTEIN"/>
    <property type="match status" value="1"/>
</dbReference>
<evidence type="ECO:0000256" key="2">
    <source>
        <dbReference type="SAM" id="MobiDB-lite"/>
    </source>
</evidence>
<feature type="domain" description="Opioid growth factor receptor (OGFr) conserved" evidence="3">
    <location>
        <begin position="29"/>
        <end position="201"/>
    </location>
</feature>
<dbReference type="Pfam" id="PF04664">
    <property type="entry name" value="OGFr_N"/>
    <property type="match status" value="1"/>
</dbReference>
<accession>A0A0G4HMB8</accession>
<evidence type="ECO:0000313" key="4">
    <source>
        <dbReference type="EMBL" id="CEM45349.1"/>
    </source>
</evidence>
<dbReference type="PANTHER" id="PTHR14015">
    <property type="entry name" value="OPIOID GROWTH FACTOR RECEPTOR OGFR ZETA-TYPE OPIOID RECEPTOR"/>
    <property type="match status" value="1"/>
</dbReference>
<name>A0A0G4HMB8_9ALVE</name>
<dbReference type="GO" id="GO:0140625">
    <property type="term" value="F:opioid growth factor receptor activity"/>
    <property type="evidence" value="ECO:0007669"/>
    <property type="project" value="InterPro"/>
</dbReference>
<dbReference type="GO" id="GO:0016020">
    <property type="term" value="C:membrane"/>
    <property type="evidence" value="ECO:0007669"/>
    <property type="project" value="InterPro"/>
</dbReference>
<feature type="compositionally biased region" description="Polar residues" evidence="2">
    <location>
        <begin position="384"/>
        <end position="398"/>
    </location>
</feature>
<evidence type="ECO:0000259" key="3">
    <source>
        <dbReference type="Pfam" id="PF04664"/>
    </source>
</evidence>
<dbReference type="InterPro" id="IPR006757">
    <property type="entry name" value="OGF_rcpt"/>
</dbReference>
<dbReference type="VEuPathDB" id="CryptoDB:Cvel_7479"/>
<dbReference type="InterPro" id="IPR039574">
    <property type="entry name" value="OGFr"/>
</dbReference>
<sequence length="496" mass="56221">MSDKLHQTSITSFLGPGKNGNKRAREDEKKRETPNLDFHRNLRLCSPDNMKIDDIHKEYRPRADGRDEGGWDGNFQVLEAKHGYIQWLFPIKEPGVNRRAFEMQPEEAEAIKTTPELRRRVLKSYQMMLRFWGMEMMDPTGGSGALRRCADKDAKARLRHVRTWTGFHNLRRMTRVMKNFNLTGWEHLQAGFIKFFVCEMYAEDGALKRTNFRDRVFPDFVEAVFQFFLPAASNLENEAEKHRKHRGRALALWMFDAFPDSKDDFVETVMVSKDDMKIPRTAEQRERVDDETLIELAHIRKIQVGGIVGLQSLPGWELSRREKELKDKGKLEGPSPFETANPLIIFQKEGKQKKLKEKEKVEEKAKGEEELQNPRGKQERPGSHSDSQSSLPFPSDQASDSEENESSQLDGVGKVQGGASLTGQKGGEGVQQQADSTRRSAMYDGATRDSDSATLEPAPKERRTGSPDGYSAHISTAGLATANGMAIAKTDAKTFE</sequence>
<proteinExistence type="inferred from homology"/>
<evidence type="ECO:0000256" key="1">
    <source>
        <dbReference type="ARBA" id="ARBA00010365"/>
    </source>
</evidence>
<feature type="compositionally biased region" description="Basic and acidic residues" evidence="2">
    <location>
        <begin position="23"/>
        <end position="37"/>
    </location>
</feature>
<comment type="similarity">
    <text evidence="1">Belongs to the opioid growth factor receptor family.</text>
</comment>
<feature type="region of interest" description="Disordered" evidence="2">
    <location>
        <begin position="327"/>
        <end position="483"/>
    </location>
</feature>